<accession>A0AAT9V559</accession>
<organism evidence="1">
    <name type="scientific">Klebsiella phage Kpn74</name>
    <dbReference type="NCBI Taxonomy" id="3044026"/>
    <lineage>
        <taxon>Viruses</taxon>
        <taxon>Duplodnaviria</taxon>
        <taxon>Heunggongvirae</taxon>
        <taxon>Uroviricota</taxon>
        <taxon>Caudoviricetes</taxon>
    </lineage>
</organism>
<dbReference type="EMBL" id="OQ790078">
    <property type="protein sequence ID" value="WJE88315.1"/>
    <property type="molecule type" value="Genomic_DNA"/>
</dbReference>
<evidence type="ECO:0000313" key="1">
    <source>
        <dbReference type="EMBL" id="WJE88315.1"/>
    </source>
</evidence>
<protein>
    <submittedName>
        <fullName evidence="1">Uncharacterized protein</fullName>
    </submittedName>
</protein>
<name>A0AAT9V559_9CAUD</name>
<sequence length="36" mass="4266">MLQRANFTAKAQRTSINYIEILPRDQSRRQGFLQLT</sequence>
<proteinExistence type="predicted"/>
<reference evidence="1" key="1">
    <citation type="journal article" date="2024" name="Can. J. Microbiol.">
        <title>Biological and genomic characteristics of three novel bacteriophages and a phage-plasmid of Klebsiella pneumoniae.</title>
        <authorList>
            <person name="Uskudar-Guclu A."/>
            <person name="Unlu S."/>
            <person name="Salih-Dogan H."/>
            <person name="Yalcin S."/>
            <person name="Basustaoglu A."/>
        </authorList>
    </citation>
    <scope>NUCLEOTIDE SEQUENCE</scope>
</reference>